<keyword evidence="3" id="KW-1185">Reference proteome</keyword>
<feature type="domain" description="Hedgehog/Intein (Hint)" evidence="1">
    <location>
        <begin position="215"/>
        <end position="361"/>
    </location>
</feature>
<dbReference type="InterPro" id="IPR036844">
    <property type="entry name" value="Hint_dom_sf"/>
</dbReference>
<dbReference type="Proteomes" id="UP001220964">
    <property type="component" value="Unassembled WGS sequence"/>
</dbReference>
<dbReference type="InterPro" id="IPR028992">
    <property type="entry name" value="Hedgehog/Intein_dom"/>
</dbReference>
<dbReference type="Pfam" id="PF13403">
    <property type="entry name" value="Hint_2"/>
    <property type="match status" value="1"/>
</dbReference>
<dbReference type="GO" id="GO:0016539">
    <property type="term" value="P:intein-mediated protein splicing"/>
    <property type="evidence" value="ECO:0007669"/>
    <property type="project" value="InterPro"/>
</dbReference>
<organism evidence="2 3">
    <name type="scientific">Psychromarinibacter sediminicola</name>
    <dbReference type="NCBI Taxonomy" id="3033385"/>
    <lineage>
        <taxon>Bacteria</taxon>
        <taxon>Pseudomonadati</taxon>
        <taxon>Pseudomonadota</taxon>
        <taxon>Alphaproteobacteria</taxon>
        <taxon>Rhodobacterales</taxon>
        <taxon>Paracoccaceae</taxon>
        <taxon>Psychromarinibacter</taxon>
    </lineage>
</organism>
<dbReference type="InterPro" id="IPR006141">
    <property type="entry name" value="Intein_N"/>
</dbReference>
<dbReference type="PROSITE" id="PS50817">
    <property type="entry name" value="INTEIN_N_TER"/>
    <property type="match status" value="1"/>
</dbReference>
<evidence type="ECO:0000259" key="1">
    <source>
        <dbReference type="Pfam" id="PF13403"/>
    </source>
</evidence>
<name>A0AAE3NWN8_9RHOB</name>
<sequence length="419" mass="44915">MAVLDVDLGSSDQTIDSSNYSSGDTVNITALGSHALTIDGVDVELSSIVGLQAGATPTFETINGGSLAIDQGLLDASLLSGVTYSMHDTSSIAVDSSSVTALTDLLSTVDLDFNGDADADFSYTPAAIGTLSPITFNVFGMESFDQLVIAGRTDLSFSYDTGTQTATVSSTSALGQDVRYVVQGMTQEQADLVLADIADTAADTWIDGDAFTFPVCLTSEAQVLTPFGERRCGDLEVGDLVITSDRGAQPIRWIGRMTFTARDMDDRPRNRPVRIGAGALGNGVPGADLLVSPQHRILVHSRVAERMFGTRDVLVPARKLLDMPGIEVAVLDHDITYMNLMFDNHEVIFAEHAPVESLLTGPMTIRAMPAEQIVELADIYPELFEPGFETESARLIPKGRRIATLVARHMKNRLHPLTC</sequence>
<evidence type="ECO:0000313" key="3">
    <source>
        <dbReference type="Proteomes" id="UP001220964"/>
    </source>
</evidence>
<protein>
    <submittedName>
        <fullName evidence="2">Hint domain-containing protein</fullName>
    </submittedName>
</protein>
<dbReference type="AlphaFoldDB" id="A0AAE3NWN8"/>
<proteinExistence type="predicted"/>
<dbReference type="SUPFAM" id="SSF51294">
    <property type="entry name" value="Hedgehog/intein (Hint) domain"/>
    <property type="match status" value="1"/>
</dbReference>
<dbReference type="RefSeq" id="WP_275569513.1">
    <property type="nucleotide sequence ID" value="NZ_JARGYC010000091.1"/>
</dbReference>
<gene>
    <name evidence="2" type="ORF">P1J78_21910</name>
</gene>
<dbReference type="EMBL" id="JARGYC010000091">
    <property type="protein sequence ID" value="MDF0603391.1"/>
    <property type="molecule type" value="Genomic_DNA"/>
</dbReference>
<accession>A0AAE3NWN8</accession>
<reference evidence="2" key="1">
    <citation type="submission" date="2023-03" db="EMBL/GenBank/DDBJ databases">
        <title>Multiphase analysis and comparison of six strains from genera Psychromarinibacter, Lutimaribacter, and Maritimibacter, including a novel species: Psychromarinibacter sediminicola sp. nov.</title>
        <authorList>
            <person name="Wang Y.-H."/>
            <person name="Ye M.-Q."/>
            <person name="Du Z.-J."/>
        </authorList>
    </citation>
    <scope>NUCLEOTIDE SEQUENCE</scope>
    <source>
        <strain evidence="2">C21-152</strain>
    </source>
</reference>
<comment type="caution">
    <text evidence="2">The sequence shown here is derived from an EMBL/GenBank/DDBJ whole genome shotgun (WGS) entry which is preliminary data.</text>
</comment>
<evidence type="ECO:0000313" key="2">
    <source>
        <dbReference type="EMBL" id="MDF0603391.1"/>
    </source>
</evidence>